<dbReference type="Pfam" id="PF02096">
    <property type="entry name" value="60KD_IMP"/>
    <property type="match status" value="1"/>
</dbReference>
<evidence type="ECO:0000256" key="15">
    <source>
        <dbReference type="ARBA" id="ARBA00033342"/>
    </source>
</evidence>
<feature type="domain" description="Membrane insertase YidC/Oxa/ALB C-terminal" evidence="19">
    <location>
        <begin position="50"/>
        <end position="268"/>
    </location>
</feature>
<evidence type="ECO:0000259" key="19">
    <source>
        <dbReference type="Pfam" id="PF02096"/>
    </source>
</evidence>
<dbReference type="GO" id="GO:0032977">
    <property type="term" value="F:membrane insertase activity"/>
    <property type="evidence" value="ECO:0007669"/>
    <property type="project" value="InterPro"/>
</dbReference>
<feature type="transmembrane region" description="Helical" evidence="18">
    <location>
        <begin position="127"/>
        <end position="148"/>
    </location>
</feature>
<evidence type="ECO:0000256" key="5">
    <source>
        <dbReference type="ARBA" id="ARBA00022475"/>
    </source>
</evidence>
<evidence type="ECO:0000256" key="7">
    <source>
        <dbReference type="ARBA" id="ARBA00022927"/>
    </source>
</evidence>
<comment type="caution">
    <text evidence="20">The sequence shown here is derived from an EMBL/GenBank/DDBJ whole genome shotgun (WGS) entry which is preliminary data.</text>
</comment>
<keyword evidence="6 16" id="KW-0812">Transmembrane</keyword>
<dbReference type="InterPro" id="IPR047196">
    <property type="entry name" value="YidC_ALB_C"/>
</dbReference>
<dbReference type="GO" id="GO:0051205">
    <property type="term" value="P:protein insertion into membrane"/>
    <property type="evidence" value="ECO:0007669"/>
    <property type="project" value="TreeGrafter"/>
</dbReference>
<reference evidence="20 21" key="1">
    <citation type="submission" date="2018-09" db="EMBL/GenBank/DDBJ databases">
        <title>Characterization of the phylogenetic diversity of five novel species belonging to the genus Bifidobacterium.</title>
        <authorList>
            <person name="Lugli G.A."/>
            <person name="Duranti S."/>
            <person name="Milani C."/>
        </authorList>
    </citation>
    <scope>NUCLEOTIDE SEQUENCE [LARGE SCALE GENOMIC DNA]</scope>
    <source>
        <strain evidence="20 21">2036B</strain>
    </source>
</reference>
<dbReference type="InterPro" id="IPR001708">
    <property type="entry name" value="YidC/ALB3/OXA1/COX18"/>
</dbReference>
<comment type="similarity">
    <text evidence="2">Belongs to the OXA1/ALB3/YidC family. Type 1 subfamily.</text>
</comment>
<evidence type="ECO:0000256" key="11">
    <source>
        <dbReference type="ARBA" id="ARBA00025034"/>
    </source>
</evidence>
<dbReference type="GO" id="GO:0015031">
    <property type="term" value="P:protein transport"/>
    <property type="evidence" value="ECO:0007669"/>
    <property type="project" value="UniProtKB-KW"/>
</dbReference>
<evidence type="ECO:0000313" key="20">
    <source>
        <dbReference type="EMBL" id="RSX54534.1"/>
    </source>
</evidence>
<comment type="subcellular location">
    <subcellularLocation>
        <location evidence="1">Cell membrane</location>
        <topology evidence="1">Multi-pass membrane protein</topology>
    </subcellularLocation>
    <subcellularLocation>
        <location evidence="16">Membrane</location>
        <topology evidence="16">Multi-pass membrane protein</topology>
    </subcellularLocation>
</comment>
<dbReference type="OrthoDB" id="9780552at2"/>
<feature type="compositionally biased region" description="Basic and acidic residues" evidence="17">
    <location>
        <begin position="282"/>
        <end position="319"/>
    </location>
</feature>
<evidence type="ECO:0000256" key="10">
    <source>
        <dbReference type="ARBA" id="ARBA00023186"/>
    </source>
</evidence>
<proteinExistence type="inferred from homology"/>
<evidence type="ECO:0000313" key="21">
    <source>
        <dbReference type="Proteomes" id="UP000287609"/>
    </source>
</evidence>
<dbReference type="Proteomes" id="UP000287609">
    <property type="component" value="Unassembled WGS sequence"/>
</dbReference>
<feature type="transmembrane region" description="Helical" evidence="18">
    <location>
        <begin position="191"/>
        <end position="210"/>
    </location>
</feature>
<comment type="subunit">
    <text evidence="12">Interacts with the Sec translocase complex via SecD. Specifically interacts with transmembrane segments of nascent integral membrane proteins during membrane integration.</text>
</comment>
<evidence type="ECO:0000256" key="2">
    <source>
        <dbReference type="ARBA" id="ARBA00010527"/>
    </source>
</evidence>
<evidence type="ECO:0000256" key="18">
    <source>
        <dbReference type="SAM" id="Phobius"/>
    </source>
</evidence>
<dbReference type="InterPro" id="IPR028055">
    <property type="entry name" value="YidC/Oxa/ALB_C"/>
</dbReference>
<feature type="transmembrane region" description="Helical" evidence="18">
    <location>
        <begin position="50"/>
        <end position="70"/>
    </location>
</feature>
<evidence type="ECO:0000256" key="4">
    <source>
        <dbReference type="ARBA" id="ARBA00022448"/>
    </source>
</evidence>
<keyword evidence="8 18" id="KW-1133">Transmembrane helix</keyword>
<evidence type="ECO:0000256" key="17">
    <source>
        <dbReference type="SAM" id="MobiDB-lite"/>
    </source>
</evidence>
<dbReference type="NCBIfam" id="TIGR03592">
    <property type="entry name" value="yidC_oxa1_cterm"/>
    <property type="match status" value="1"/>
</dbReference>
<organism evidence="20 21">
    <name type="scientific">Bifidobacterium dolichotidis</name>
    <dbReference type="NCBI Taxonomy" id="2306976"/>
    <lineage>
        <taxon>Bacteria</taxon>
        <taxon>Bacillati</taxon>
        <taxon>Actinomycetota</taxon>
        <taxon>Actinomycetes</taxon>
        <taxon>Bifidobacteriales</taxon>
        <taxon>Bifidobacteriaceae</taxon>
        <taxon>Bifidobacterium</taxon>
    </lineage>
</organism>
<keyword evidence="7" id="KW-0653">Protein transport</keyword>
<gene>
    <name evidence="20" type="ORF">D2E26_1334</name>
</gene>
<dbReference type="PANTHER" id="PTHR12428:SF65">
    <property type="entry name" value="CYTOCHROME C OXIDASE ASSEMBLY PROTEIN COX18, MITOCHONDRIAL"/>
    <property type="match status" value="1"/>
</dbReference>
<sequence>MNNQDFLLDGGFWGWLYKLLTPIEWLMTWIMNLFHKFVTLLGAPEVGASWVLAIIFLVIVVQCCVFPLFYKQMKSMRRMQAIQPKMLKIQNKYKGKNDPASKDAMQREMMKLYQDNNVNPAGSCLPMLIQGPVFMCMFYVLSVIPYIANGKHAPLGAFDQPTAQQFVDTHFFGISLQTRFSDPTTTTSGRVVIGLFVAAMCFCLWFMQLYTMKRNTPAASMTKQTQTMQKFMLWGFPIMYIFSGIAMPFAVLVYWLTNNICNLLRSVWQVHEFPTPGSPAAEAKEKRDHDRENEARAKDGRLSLEEEELERAKQAEVDRLTTGYQREQPKRKNRKKR</sequence>
<evidence type="ECO:0000256" key="14">
    <source>
        <dbReference type="ARBA" id="ARBA00033245"/>
    </source>
</evidence>
<protein>
    <recommendedName>
        <fullName evidence="3">Membrane protein insertase YidC</fullName>
    </recommendedName>
    <alternativeName>
        <fullName evidence="15">Foldase YidC</fullName>
    </alternativeName>
    <alternativeName>
        <fullName evidence="14">Membrane integrase YidC</fullName>
    </alternativeName>
    <alternativeName>
        <fullName evidence="13">Membrane protein YidC</fullName>
    </alternativeName>
</protein>
<keyword evidence="10" id="KW-0143">Chaperone</keyword>
<keyword evidence="5" id="KW-1003">Cell membrane</keyword>
<feature type="transmembrane region" description="Helical" evidence="18">
    <location>
        <begin position="231"/>
        <end position="256"/>
    </location>
</feature>
<evidence type="ECO:0000256" key="1">
    <source>
        <dbReference type="ARBA" id="ARBA00004651"/>
    </source>
</evidence>
<accession>A0A430FP04</accession>
<comment type="function">
    <text evidence="11">Required for the insertion and/or proper folding and/or complex formation of integral membrane proteins into the membrane. Involved in integration of membrane proteins that insert both dependently and independently of the Sec translocase complex, as well as at least some lipoproteins. Aids folding of multispanning membrane proteins.</text>
</comment>
<evidence type="ECO:0000256" key="12">
    <source>
        <dbReference type="ARBA" id="ARBA00026028"/>
    </source>
</evidence>
<keyword evidence="21" id="KW-1185">Reference proteome</keyword>
<feature type="transmembrane region" description="Helical" evidence="18">
    <location>
        <begin position="12"/>
        <end position="30"/>
    </location>
</feature>
<evidence type="ECO:0000256" key="6">
    <source>
        <dbReference type="ARBA" id="ARBA00022692"/>
    </source>
</evidence>
<dbReference type="CDD" id="cd20070">
    <property type="entry name" value="5TM_YidC_Alb3"/>
    <property type="match status" value="1"/>
</dbReference>
<dbReference type="EMBL" id="QXGM01000003">
    <property type="protein sequence ID" value="RSX54534.1"/>
    <property type="molecule type" value="Genomic_DNA"/>
</dbReference>
<dbReference type="GO" id="GO:0005886">
    <property type="term" value="C:plasma membrane"/>
    <property type="evidence" value="ECO:0007669"/>
    <property type="project" value="UniProtKB-SubCell"/>
</dbReference>
<evidence type="ECO:0000256" key="16">
    <source>
        <dbReference type="RuleBase" id="RU003945"/>
    </source>
</evidence>
<keyword evidence="4" id="KW-0813">Transport</keyword>
<evidence type="ECO:0000256" key="9">
    <source>
        <dbReference type="ARBA" id="ARBA00023136"/>
    </source>
</evidence>
<name>A0A430FP04_9BIFI</name>
<dbReference type="AlphaFoldDB" id="A0A430FP04"/>
<feature type="region of interest" description="Disordered" evidence="17">
    <location>
        <begin position="276"/>
        <end position="337"/>
    </location>
</feature>
<evidence type="ECO:0000256" key="13">
    <source>
        <dbReference type="ARBA" id="ARBA00031538"/>
    </source>
</evidence>
<dbReference type="PANTHER" id="PTHR12428">
    <property type="entry name" value="OXA1"/>
    <property type="match status" value="1"/>
</dbReference>
<dbReference type="RefSeq" id="WP_125963976.1">
    <property type="nucleotide sequence ID" value="NZ_QXGM01000003.1"/>
</dbReference>
<keyword evidence="9 18" id="KW-0472">Membrane</keyword>
<evidence type="ECO:0000256" key="8">
    <source>
        <dbReference type="ARBA" id="ARBA00022989"/>
    </source>
</evidence>
<evidence type="ECO:0000256" key="3">
    <source>
        <dbReference type="ARBA" id="ARBA00015325"/>
    </source>
</evidence>
<dbReference type="NCBIfam" id="NF002350">
    <property type="entry name" value="PRK01315.1"/>
    <property type="match status" value="1"/>
</dbReference>